<dbReference type="Proteomes" id="UP000095284">
    <property type="component" value="Unplaced"/>
</dbReference>
<evidence type="ECO:0000313" key="3">
    <source>
        <dbReference type="WBParaSite" id="BXY_0341800.1"/>
    </source>
</evidence>
<accession>A0A1I7RRS1</accession>
<comment type="function">
    <text evidence="1">The GINS complex plays an essential role in the initiation of DNA replication.</text>
</comment>
<proteinExistence type="inferred from homology"/>
<comment type="similarity">
    <text evidence="1">Belongs to the GINS4/SLD5 family.</text>
</comment>
<name>A0A1I7RRS1_BURXY</name>
<organism evidence="2 3">
    <name type="scientific">Bursaphelenchus xylophilus</name>
    <name type="common">Pinewood nematode worm</name>
    <name type="synonym">Aphelenchoides xylophilus</name>
    <dbReference type="NCBI Taxonomy" id="6326"/>
    <lineage>
        <taxon>Eukaryota</taxon>
        <taxon>Metazoa</taxon>
        <taxon>Ecdysozoa</taxon>
        <taxon>Nematoda</taxon>
        <taxon>Chromadorea</taxon>
        <taxon>Rhabditida</taxon>
        <taxon>Tylenchina</taxon>
        <taxon>Tylenchomorpha</taxon>
        <taxon>Aphelenchoidea</taxon>
        <taxon>Aphelenchoididae</taxon>
        <taxon>Bursaphelenchus</taxon>
    </lineage>
</organism>
<dbReference type="PIRSF" id="PIRSF007764">
    <property type="entry name" value="Sld5"/>
    <property type="match status" value="1"/>
</dbReference>
<comment type="subcellular location">
    <subcellularLocation>
        <location evidence="1">Nucleus</location>
    </subcellularLocation>
</comment>
<protein>
    <recommendedName>
        <fullName evidence="1">DNA replication complex GINS protein SLD5</fullName>
    </recommendedName>
</protein>
<dbReference type="WBParaSite" id="BXY_0341800.1">
    <property type="protein sequence ID" value="BXY_0341800.1"/>
    <property type="gene ID" value="BXY_0341800"/>
</dbReference>
<keyword evidence="1" id="KW-0235">DNA replication</keyword>
<dbReference type="SUPFAM" id="SSF158573">
    <property type="entry name" value="GINS helical bundle-like"/>
    <property type="match status" value="1"/>
</dbReference>
<dbReference type="Gene3D" id="1.20.58.1030">
    <property type="match status" value="1"/>
</dbReference>
<dbReference type="AlphaFoldDB" id="A0A1I7RRS1"/>
<dbReference type="GO" id="GO:0000727">
    <property type="term" value="P:double-strand break repair via break-induced replication"/>
    <property type="evidence" value="ECO:0007669"/>
    <property type="project" value="TreeGrafter"/>
</dbReference>
<keyword evidence="1" id="KW-0539">Nucleus</keyword>
<dbReference type="PANTHER" id="PTHR21206">
    <property type="entry name" value="SLD5 PROTEIN"/>
    <property type="match status" value="1"/>
</dbReference>
<dbReference type="GO" id="GO:0000811">
    <property type="term" value="C:GINS complex"/>
    <property type="evidence" value="ECO:0007669"/>
    <property type="project" value="UniProtKB-UniRule"/>
</dbReference>
<evidence type="ECO:0000313" key="2">
    <source>
        <dbReference type="Proteomes" id="UP000095284"/>
    </source>
</evidence>
<dbReference type="PANTHER" id="PTHR21206:SF0">
    <property type="entry name" value="DNA REPLICATION COMPLEX GINS PROTEIN SLD5"/>
    <property type="match status" value="1"/>
</dbReference>
<reference evidence="3" key="1">
    <citation type="submission" date="2016-11" db="UniProtKB">
        <authorList>
            <consortium name="WormBaseParasite"/>
        </authorList>
    </citation>
    <scope>IDENTIFICATION</scope>
</reference>
<dbReference type="InterPro" id="IPR008591">
    <property type="entry name" value="GINS_Sld5"/>
</dbReference>
<dbReference type="Gene3D" id="3.40.5.60">
    <property type="match status" value="1"/>
</dbReference>
<dbReference type="eggNOG" id="KOG3176">
    <property type="taxonomic scope" value="Eukaryota"/>
</dbReference>
<sequence>MDEDIPADLHDFENINEEAQEGVTIVEVLNEMKKVWEFERVSPLLLPHRLELVDVLVNELDKLEKGMAEAKKAGVAGKNEIVGARKYEVARVRYIINSYLRCRLQKIERNPADVMARHLEANEKGHADLLDAHEVTFTENIVRSNCNYFNQSFLGLLPPGLDKPVVSKDRSELKRCFVKVHKHVNVNIFKMDDPNSDNAVILETGTTHYLPFYSISEHLNDDSVGLL</sequence>
<dbReference type="InterPro" id="IPR036224">
    <property type="entry name" value="GINS_bundle-like_dom_sf"/>
</dbReference>
<dbReference type="GO" id="GO:0006261">
    <property type="term" value="P:DNA-templated DNA replication"/>
    <property type="evidence" value="ECO:0007669"/>
    <property type="project" value="InterPro"/>
</dbReference>
<evidence type="ECO:0000256" key="1">
    <source>
        <dbReference type="PIRNR" id="PIRNR007764"/>
    </source>
</evidence>